<dbReference type="InterPro" id="IPR029063">
    <property type="entry name" value="SAM-dependent_MTases_sf"/>
</dbReference>
<feature type="non-terminal residue" evidence="4">
    <location>
        <position position="91"/>
    </location>
</feature>
<dbReference type="GO" id="GO:0070475">
    <property type="term" value="P:rRNA base methylation"/>
    <property type="evidence" value="ECO:0007669"/>
    <property type="project" value="TreeGrafter"/>
</dbReference>
<dbReference type="PANTHER" id="PTHR11061">
    <property type="entry name" value="RNA M5U METHYLTRANSFERASE"/>
    <property type="match status" value="1"/>
</dbReference>
<sequence>MSGRVVCEHADRCGGCPIIALPYGEQLAMKRGRVVQSASRYPTLELVYTEPVAAADPIVEYRTRAKLIVSSGAKLGLYAKGGGHQVVDIPR</sequence>
<reference evidence="4" key="1">
    <citation type="journal article" date="2014" name="Front. Microbiol.">
        <title>High frequency of phylogenetically diverse reductive dehalogenase-homologous genes in deep subseafloor sedimentary metagenomes.</title>
        <authorList>
            <person name="Kawai M."/>
            <person name="Futagami T."/>
            <person name="Toyoda A."/>
            <person name="Takaki Y."/>
            <person name="Nishi S."/>
            <person name="Hori S."/>
            <person name="Arai W."/>
            <person name="Tsubouchi T."/>
            <person name="Morono Y."/>
            <person name="Uchiyama I."/>
            <person name="Ito T."/>
            <person name="Fujiyama A."/>
            <person name="Inagaki F."/>
            <person name="Takami H."/>
        </authorList>
    </citation>
    <scope>NUCLEOTIDE SEQUENCE</scope>
    <source>
        <strain evidence="4">Expedition CK06-06</strain>
    </source>
</reference>
<accession>X1K3K2</accession>
<name>X1K3K2_9ZZZZ</name>
<keyword evidence="1" id="KW-0489">Methyltransferase</keyword>
<keyword evidence="2" id="KW-0808">Transferase</keyword>
<evidence type="ECO:0000256" key="2">
    <source>
        <dbReference type="ARBA" id="ARBA00022679"/>
    </source>
</evidence>
<organism evidence="4">
    <name type="scientific">marine sediment metagenome</name>
    <dbReference type="NCBI Taxonomy" id="412755"/>
    <lineage>
        <taxon>unclassified sequences</taxon>
        <taxon>metagenomes</taxon>
        <taxon>ecological metagenomes</taxon>
    </lineage>
</organism>
<dbReference type="InterPro" id="IPR010280">
    <property type="entry name" value="U5_MeTrfase_fam"/>
</dbReference>
<protein>
    <submittedName>
        <fullName evidence="4">Uncharacterized protein</fullName>
    </submittedName>
</protein>
<dbReference type="EMBL" id="BARU01040123">
    <property type="protein sequence ID" value="GAH88245.1"/>
    <property type="molecule type" value="Genomic_DNA"/>
</dbReference>
<evidence type="ECO:0000313" key="4">
    <source>
        <dbReference type="EMBL" id="GAH88245.1"/>
    </source>
</evidence>
<comment type="caution">
    <text evidence="4">The sequence shown here is derived from an EMBL/GenBank/DDBJ whole genome shotgun (WGS) entry which is preliminary data.</text>
</comment>
<dbReference type="SUPFAM" id="SSF53335">
    <property type="entry name" value="S-adenosyl-L-methionine-dependent methyltransferases"/>
    <property type="match status" value="1"/>
</dbReference>
<gene>
    <name evidence="4" type="ORF">S03H2_62084</name>
</gene>
<keyword evidence="3" id="KW-0949">S-adenosyl-L-methionine</keyword>
<evidence type="ECO:0000256" key="1">
    <source>
        <dbReference type="ARBA" id="ARBA00022603"/>
    </source>
</evidence>
<dbReference type="Gene3D" id="3.40.50.150">
    <property type="entry name" value="Vaccinia Virus protein VP39"/>
    <property type="match status" value="1"/>
</dbReference>
<dbReference type="AlphaFoldDB" id="X1K3K2"/>
<proteinExistence type="predicted"/>
<dbReference type="GO" id="GO:0070041">
    <property type="term" value="F:rRNA (uridine-C5-)-methyltransferase activity"/>
    <property type="evidence" value="ECO:0007669"/>
    <property type="project" value="TreeGrafter"/>
</dbReference>
<dbReference type="PANTHER" id="PTHR11061:SF30">
    <property type="entry name" value="TRNA (URACIL(54)-C(5))-METHYLTRANSFERASE"/>
    <property type="match status" value="1"/>
</dbReference>
<evidence type="ECO:0000256" key="3">
    <source>
        <dbReference type="ARBA" id="ARBA00022691"/>
    </source>
</evidence>